<dbReference type="GO" id="GO:0008877">
    <property type="term" value="F:glucose-1-phosphatase activity"/>
    <property type="evidence" value="ECO:0007669"/>
    <property type="project" value="UniProtKB-EC"/>
</dbReference>
<dbReference type="SUPFAM" id="SSF56784">
    <property type="entry name" value="HAD-like"/>
    <property type="match status" value="1"/>
</dbReference>
<proteinExistence type="predicted"/>
<protein>
    <submittedName>
        <fullName evidence="2">Glucose-1-phosphatase</fullName>
        <ecNumber evidence="2">3.1.3.10</ecNumber>
    </submittedName>
</protein>
<sequence>MLYIFDLGNVVIDIDFGRVLGVWSKLSGVPLANLKKKFVLGEAFEQHERGDITDEAFAARICAELGIALSFEQFTAGWQAIFVGVRTEVITLIRTLREQGHRVVVLSNTNRLHCNFWPSQYPEIRQSVDKLYLSQDLGMRKPDPAIYRYVLEQEKVAASDAVFFDDNADNIAGAITVGLQAVHVTDPGVIPAFFCLTGPGQRARRCGTGFGPVIEEICDETS</sequence>
<dbReference type="Gene3D" id="1.10.150.240">
    <property type="entry name" value="Putative phosphatase, domain 2"/>
    <property type="match status" value="1"/>
</dbReference>
<accession>A0AAU7Q9K8</accession>
<evidence type="ECO:0000256" key="1">
    <source>
        <dbReference type="ARBA" id="ARBA00022723"/>
    </source>
</evidence>
<dbReference type="SFLD" id="SFLDS00003">
    <property type="entry name" value="Haloacid_Dehalogenase"/>
    <property type="match status" value="1"/>
</dbReference>
<dbReference type="SFLD" id="SFLDG01129">
    <property type="entry name" value="C1.5:_HAD__Beta-PGM__Phosphata"/>
    <property type="match status" value="1"/>
</dbReference>
<dbReference type="Pfam" id="PF00702">
    <property type="entry name" value="Hydrolase"/>
    <property type="match status" value="1"/>
</dbReference>
<keyword evidence="1" id="KW-0479">Metal-binding</keyword>
<dbReference type="PRINTS" id="PR00413">
    <property type="entry name" value="HADHALOGNASE"/>
</dbReference>
<gene>
    <name evidence="2" type="primary">yihX</name>
    <name evidence="2" type="ORF">ABK905_00145</name>
</gene>
<dbReference type="PANTHER" id="PTHR43611">
    <property type="entry name" value="ALPHA-D-GLUCOSE 1-PHOSPHATE PHOSPHATASE"/>
    <property type="match status" value="1"/>
</dbReference>
<dbReference type="Gene3D" id="3.40.50.1000">
    <property type="entry name" value="HAD superfamily/HAD-like"/>
    <property type="match status" value="1"/>
</dbReference>
<dbReference type="InterPro" id="IPR023214">
    <property type="entry name" value="HAD_sf"/>
</dbReference>
<dbReference type="PANTHER" id="PTHR43611:SF3">
    <property type="entry name" value="FLAVIN MONONUCLEOTIDE HYDROLASE 1, CHLOROPLATIC"/>
    <property type="match status" value="1"/>
</dbReference>
<evidence type="ECO:0000313" key="2">
    <source>
        <dbReference type="EMBL" id="XBS69847.1"/>
    </source>
</evidence>
<reference evidence="2" key="1">
    <citation type="submission" date="2024-06" db="EMBL/GenBank/DDBJ databases">
        <authorList>
            <person name="Coelho C."/>
            <person name="Bento M."/>
            <person name="Garcia E."/>
            <person name="Camelo A."/>
            <person name="Brandao I."/>
            <person name="Espirito Santo C."/>
            <person name="Trovao J."/>
            <person name="Verissimo A."/>
            <person name="Costa J."/>
            <person name="Tiago I."/>
        </authorList>
    </citation>
    <scope>NUCLEOTIDE SEQUENCE</scope>
    <source>
        <strain evidence="2">KWT182</strain>
    </source>
</reference>
<dbReference type="CDD" id="cd02603">
    <property type="entry name" value="HAD_sEH-N_like"/>
    <property type="match status" value="1"/>
</dbReference>
<keyword evidence="2" id="KW-0378">Hydrolase</keyword>
<organism evidence="2">
    <name type="scientific">Acerihabitans sp. KWT182</name>
    <dbReference type="NCBI Taxonomy" id="3157919"/>
    <lineage>
        <taxon>Bacteria</taxon>
        <taxon>Pseudomonadati</taxon>
        <taxon>Pseudomonadota</taxon>
        <taxon>Gammaproteobacteria</taxon>
        <taxon>Enterobacterales</taxon>
        <taxon>Pectobacteriaceae</taxon>
        <taxon>Acerihabitans</taxon>
    </lineage>
</organism>
<dbReference type="EMBL" id="CP157947">
    <property type="protein sequence ID" value="XBS69847.1"/>
    <property type="molecule type" value="Genomic_DNA"/>
</dbReference>
<dbReference type="EC" id="3.1.3.10" evidence="2"/>
<dbReference type="InterPro" id="IPR023198">
    <property type="entry name" value="PGP-like_dom2"/>
</dbReference>
<dbReference type="NCBIfam" id="NF006991">
    <property type="entry name" value="PRK09456.1"/>
    <property type="match status" value="1"/>
</dbReference>
<dbReference type="AlphaFoldDB" id="A0AAU7Q9K8"/>
<dbReference type="InterPro" id="IPR036412">
    <property type="entry name" value="HAD-like_sf"/>
</dbReference>
<name>A0AAU7Q9K8_9GAMM</name>
<dbReference type="GO" id="GO:0046872">
    <property type="term" value="F:metal ion binding"/>
    <property type="evidence" value="ECO:0007669"/>
    <property type="project" value="UniProtKB-KW"/>
</dbReference>
<dbReference type="NCBIfam" id="TIGR01509">
    <property type="entry name" value="HAD-SF-IA-v3"/>
    <property type="match status" value="1"/>
</dbReference>
<dbReference type="InterPro" id="IPR006439">
    <property type="entry name" value="HAD-SF_hydro_IA"/>
</dbReference>